<dbReference type="AlphaFoldDB" id="A0A135S8F1"/>
<protein>
    <submittedName>
        <fullName evidence="2">Heterokaryon incompatibility protein</fullName>
    </submittedName>
</protein>
<dbReference type="EMBL" id="JFBX01000642">
    <property type="protein sequence ID" value="KXH32193.1"/>
    <property type="molecule type" value="Genomic_DNA"/>
</dbReference>
<dbReference type="Proteomes" id="UP000070328">
    <property type="component" value="Unassembled WGS sequence"/>
</dbReference>
<evidence type="ECO:0000313" key="2">
    <source>
        <dbReference type="EMBL" id="KXH32193.1"/>
    </source>
</evidence>
<dbReference type="OrthoDB" id="5347061at2759"/>
<dbReference type="Pfam" id="PF06985">
    <property type="entry name" value="HET"/>
    <property type="match status" value="1"/>
</dbReference>
<comment type="caution">
    <text evidence="2">The sequence shown here is derived from an EMBL/GenBank/DDBJ whole genome shotgun (WGS) entry which is preliminary data.</text>
</comment>
<organism evidence="2 3">
    <name type="scientific">Colletotrichum simmondsii</name>
    <dbReference type="NCBI Taxonomy" id="703756"/>
    <lineage>
        <taxon>Eukaryota</taxon>
        <taxon>Fungi</taxon>
        <taxon>Dikarya</taxon>
        <taxon>Ascomycota</taxon>
        <taxon>Pezizomycotina</taxon>
        <taxon>Sordariomycetes</taxon>
        <taxon>Hypocreomycetidae</taxon>
        <taxon>Glomerellales</taxon>
        <taxon>Glomerellaceae</taxon>
        <taxon>Colletotrichum</taxon>
        <taxon>Colletotrichum acutatum species complex</taxon>
    </lineage>
</organism>
<accession>A0A135S8F1</accession>
<reference evidence="2 3" key="1">
    <citation type="submission" date="2014-02" db="EMBL/GenBank/DDBJ databases">
        <title>The genome sequence of Colletotrichum simmondsii CBS122122.</title>
        <authorList>
            <person name="Baroncelli R."/>
            <person name="Thon M.R."/>
        </authorList>
    </citation>
    <scope>NUCLEOTIDE SEQUENCE [LARGE SCALE GENOMIC DNA]</scope>
    <source>
        <strain evidence="2 3">CBS122122</strain>
    </source>
</reference>
<proteinExistence type="predicted"/>
<dbReference type="PANTHER" id="PTHR33112:SF16">
    <property type="entry name" value="HETEROKARYON INCOMPATIBILITY DOMAIN-CONTAINING PROTEIN"/>
    <property type="match status" value="1"/>
</dbReference>
<keyword evidence="3" id="KW-1185">Reference proteome</keyword>
<gene>
    <name evidence="2" type="ORF">CSIM01_05862</name>
</gene>
<name>A0A135S8F1_9PEZI</name>
<evidence type="ECO:0000313" key="3">
    <source>
        <dbReference type="Proteomes" id="UP000070328"/>
    </source>
</evidence>
<evidence type="ECO:0000259" key="1">
    <source>
        <dbReference type="Pfam" id="PF06985"/>
    </source>
</evidence>
<sequence length="691" mass="76860">MASEKTMDSSFSGFKSLHQILKRESRKMNCAVCSNLGADEVKGQKLAANQRMAKFIELHDLQRSATNTSCQSCQLLWAALRLRKKDLDESGSKDVSGLLQMRFAPGTPLQISVSGWGQDNIALELFSRRDDHGACHLTIGPAQEVESHSSSPASLTLASSWLQDCLANHTSCRQPASASTLPTRVIDVGTKDHVEPRLVESRGASGAYAALSYCWGDPASHPAFKTTRLNFAAHQDAMPCADMPPTLRDAVTITRNLGLRYLWIDALCIIQGDAQDWAREAGRMCEVYSNATFTISVDHADGSGVGIFAAQAFGAPPQRLDELGAGVRSVYVRDELKRKHNDITVLLRTIEAEGAHGEPINKRAWTLQEAILSNRTLHYTTNELVWECNTSRSCACRRDQPVELDEESVRCFRSPELFRALSSAERAYLQWRQVVQLFSERSISFDADRLPALSGMAKQFRMMHEDVYGSGREGHEKQRNRYIAGLWEGDFATQLLWTADDDYWRNPETVSRRPGKWRAPSWSWAAVEGPIMFHPMSHFKGDLEVLDVQVEPLMAEDIYGQVCEGAKIVVWGAIVHDLEIATTEIQDGDSMMGFTEGVGYDLVDAGANRYTMICDYAGSVVRGQRYSCLLVGKTWNKGDANPYHGFIVLERIDPGTDIFRRVGVSFRAGALKNTNEMTLFDGVAREVITLL</sequence>
<dbReference type="InterPro" id="IPR010730">
    <property type="entry name" value="HET"/>
</dbReference>
<dbReference type="PANTHER" id="PTHR33112">
    <property type="entry name" value="DOMAIN PROTEIN, PUTATIVE-RELATED"/>
    <property type="match status" value="1"/>
</dbReference>
<feature type="domain" description="Heterokaryon incompatibility" evidence="1">
    <location>
        <begin position="208"/>
        <end position="369"/>
    </location>
</feature>